<keyword evidence="2" id="KW-1133">Transmembrane helix</keyword>
<feature type="region of interest" description="Disordered" evidence="1">
    <location>
        <begin position="815"/>
        <end position="926"/>
    </location>
</feature>
<proteinExistence type="predicted"/>
<feature type="transmembrane region" description="Helical" evidence="2">
    <location>
        <begin position="121"/>
        <end position="142"/>
    </location>
</feature>
<keyword evidence="2" id="KW-0812">Transmembrane</keyword>
<gene>
    <name evidence="3" type="ORF">TMSB3V08_LOCUS2629</name>
</gene>
<accession>A0A7R9E287</accession>
<sequence>MQLLAQSSIYQHQSEHCLEQDSSSQPSCVGLKLNKDATTRLSETIGGAEWKEKPPPVHPTEIRTSICLSSAVELNTTSVLANYATEPVWSPDNIKRWYKACIQVAAMFQRVPVRQSCSMKVLSILALGVFLLAGTVLVRGAYSVGSSQNYGTAGKRAVAPESEGDVSLKNPLNPFLSIKPFLPSKPTFIPPVVDPNYFIGQKTALLNNLFPDKSAAVGPDIFLDKKTAFLNQLFNQLGAAPGTAASKRALFAPPTTNPFADKKTEFLNQLFNSLNLPTPVSDDVEVEDEVVTTKPTIVPPGFWSPFIPPSEGDVVAASPTMKPTIVPPSFWSPFIPLSAPTAKPTIVPPGFWSPFALPSPVKPTIVPPSFWSPFAPSSALKPSFVSPFAPPGLTVEPSVFIDKKTAFLNKLFESLNVTATPAPVETDPALIYSQKLSEFLDKLFESLAPQGTNDTSSAQKREVENPKEVAGLDGVLDVVDDVEGDLSRRSSSPAFASDTTLLDAKDNIVSTIISEMVGIKNSMLDTVADIIKKQKDLSTEVAAGFGPGKKPFASPYAAMWAPTPKPSKPTPDPLEPFKQKIDLLSQQFDTLSKVQQDVTAAVNRAQESTTSVPTPSTLHTDASLLDLILSKLNSYNSSTPTGKKPVRTKTSRGVTEDDSSRQLRDLLSRSIKMAVHQGYQSLPPGSQEILQAGGGGSPETQEGGGLRLQEKPPPVHPTEIRTSISPSSAVELNTTGALANYATEAGPPSDGSDNSVWPRGSLVVSGRPRIESRADSWLKAPLSLLCQLEGRGQSSGFDVGVCVVADHESRLATQRLHDSKSLQERSKSLQSRGLKESKSLPSKSPQECKSLPSKGLQESKSLQSKGLQESKSLPSKSPQECKSLPSKGLQESKSLQSKGLQESKSLPSQSPQESKSLPSQGLQESK</sequence>
<dbReference type="EMBL" id="OB793014">
    <property type="protein sequence ID" value="CAD7425725.1"/>
    <property type="molecule type" value="Genomic_DNA"/>
</dbReference>
<dbReference type="AlphaFoldDB" id="A0A7R9E287"/>
<feature type="region of interest" description="Disordered" evidence="1">
    <location>
        <begin position="634"/>
        <end position="662"/>
    </location>
</feature>
<feature type="region of interest" description="Disordered" evidence="1">
    <location>
        <begin position="680"/>
        <end position="721"/>
    </location>
</feature>
<feature type="compositionally biased region" description="Polar residues" evidence="1">
    <location>
        <begin position="856"/>
        <end position="880"/>
    </location>
</feature>
<reference evidence="3" key="1">
    <citation type="submission" date="2020-11" db="EMBL/GenBank/DDBJ databases">
        <authorList>
            <person name="Tran Van P."/>
        </authorList>
    </citation>
    <scope>NUCLEOTIDE SEQUENCE</scope>
</reference>
<keyword evidence="2" id="KW-0472">Membrane</keyword>
<organism evidence="3">
    <name type="scientific">Timema monikensis</name>
    <dbReference type="NCBI Taxonomy" id="170555"/>
    <lineage>
        <taxon>Eukaryota</taxon>
        <taxon>Metazoa</taxon>
        <taxon>Ecdysozoa</taxon>
        <taxon>Arthropoda</taxon>
        <taxon>Hexapoda</taxon>
        <taxon>Insecta</taxon>
        <taxon>Pterygota</taxon>
        <taxon>Neoptera</taxon>
        <taxon>Polyneoptera</taxon>
        <taxon>Phasmatodea</taxon>
        <taxon>Timematodea</taxon>
        <taxon>Timematoidea</taxon>
        <taxon>Timematidae</taxon>
        <taxon>Timema</taxon>
    </lineage>
</organism>
<evidence type="ECO:0000256" key="1">
    <source>
        <dbReference type="SAM" id="MobiDB-lite"/>
    </source>
</evidence>
<evidence type="ECO:0000313" key="3">
    <source>
        <dbReference type="EMBL" id="CAD7425725.1"/>
    </source>
</evidence>
<protein>
    <submittedName>
        <fullName evidence="3">Uncharacterized protein</fullName>
    </submittedName>
</protein>
<evidence type="ECO:0000256" key="2">
    <source>
        <dbReference type="SAM" id="Phobius"/>
    </source>
</evidence>
<feature type="compositionally biased region" description="Basic and acidic residues" evidence="1">
    <location>
        <begin position="815"/>
        <end position="838"/>
    </location>
</feature>
<name>A0A7R9E287_9NEOP</name>
<feature type="compositionally biased region" description="Gly residues" evidence="1">
    <location>
        <begin position="692"/>
        <end position="706"/>
    </location>
</feature>
<feature type="compositionally biased region" description="Polar residues" evidence="1">
    <location>
        <begin position="889"/>
        <end position="926"/>
    </location>
</feature>